<evidence type="ECO:0000313" key="1">
    <source>
        <dbReference type="EMBL" id="TMW68231.1"/>
    </source>
</evidence>
<organism evidence="1 2">
    <name type="scientific">Pythium oligandrum</name>
    <name type="common">Mycoparasitic fungus</name>
    <dbReference type="NCBI Taxonomy" id="41045"/>
    <lineage>
        <taxon>Eukaryota</taxon>
        <taxon>Sar</taxon>
        <taxon>Stramenopiles</taxon>
        <taxon>Oomycota</taxon>
        <taxon>Peronosporomycetes</taxon>
        <taxon>Pythiales</taxon>
        <taxon>Pythiaceae</taxon>
        <taxon>Pythium</taxon>
    </lineage>
</organism>
<accession>A0A8K1CTA4</accession>
<protein>
    <recommendedName>
        <fullName evidence="3">Ankyrin repeat protein</fullName>
    </recommendedName>
</protein>
<name>A0A8K1CTA4_PYTOL</name>
<dbReference type="InterPro" id="IPR036770">
    <property type="entry name" value="Ankyrin_rpt-contain_sf"/>
</dbReference>
<dbReference type="SUPFAM" id="SSF48403">
    <property type="entry name" value="Ankyrin repeat"/>
    <property type="match status" value="2"/>
</dbReference>
<dbReference type="EMBL" id="SPLM01000003">
    <property type="protein sequence ID" value="TMW68231.1"/>
    <property type="molecule type" value="Genomic_DNA"/>
</dbReference>
<dbReference type="Proteomes" id="UP000794436">
    <property type="component" value="Unassembled WGS sequence"/>
</dbReference>
<evidence type="ECO:0008006" key="3">
    <source>
        <dbReference type="Google" id="ProtNLM"/>
    </source>
</evidence>
<dbReference type="OrthoDB" id="10266500at2759"/>
<dbReference type="PANTHER" id="PTHR46586:SF3">
    <property type="entry name" value="ANKYRIN REPEAT-CONTAINING PROTEIN"/>
    <property type="match status" value="1"/>
</dbReference>
<proteinExistence type="predicted"/>
<dbReference type="InterPro" id="IPR002110">
    <property type="entry name" value="Ankyrin_rpt"/>
</dbReference>
<sequence>MATTAARAICLARGLELLHVWEAVGAYLDHSARWTIERAAAHGHKYLVQHIAITRPLGDDQEVASLVMDFAARNGHLDILQWLNDTKTLNRCSTRAMDDAAKNGYLAIVQWLHENRQEGCTVKAMDGAAMNGHLDVLQWLHLSRKEGCTKKAMDLAAQNGRLDVLEWLDSHRHEGCSPLAVEYAATEGQLDVVKWLCEHRKMEGAPTAMVKAARHGHLATLEYLGQRFPDVFESVGAKMVHAAIANGHVALMTWLISVLPLRALKCEGDSYSWLDVAAEFGQVAILQWFSEHTSELPVGVQIDGHLPACSPEAIEKAAGNGHIHVLDFLHGHEMVEVDSQDDAVKAIQAAVQGGHRDCVEWLVHHFQRHLEEPEASTAVMDTAAASGHVEILAFMRACVVTSSWHTSAKAVNEAARLGWIDVLQWLHQHEVTGTPETSELWTPRALECAAANGHLRVVQWLVANRCTECRSSEALNSAAYMDHLEIAQFLYREVRSSCSVVQALEHAEEGGAEETLAWLESLSPQDRP</sequence>
<keyword evidence="2" id="KW-1185">Reference proteome</keyword>
<dbReference type="Gene3D" id="1.25.40.20">
    <property type="entry name" value="Ankyrin repeat-containing domain"/>
    <property type="match status" value="4"/>
</dbReference>
<comment type="caution">
    <text evidence="1">The sequence shown here is derived from an EMBL/GenBank/DDBJ whole genome shotgun (WGS) entry which is preliminary data.</text>
</comment>
<reference evidence="1" key="1">
    <citation type="submission" date="2019-03" db="EMBL/GenBank/DDBJ databases">
        <title>Long read genome sequence of the mycoparasitic Pythium oligandrum ATCC 38472 isolated from sugarbeet rhizosphere.</title>
        <authorList>
            <person name="Gaulin E."/>
        </authorList>
    </citation>
    <scope>NUCLEOTIDE SEQUENCE</scope>
    <source>
        <strain evidence="1">ATCC 38472_TT</strain>
    </source>
</reference>
<evidence type="ECO:0000313" key="2">
    <source>
        <dbReference type="Proteomes" id="UP000794436"/>
    </source>
</evidence>
<dbReference type="PANTHER" id="PTHR46586">
    <property type="entry name" value="ANKYRIN REPEAT-CONTAINING PROTEIN"/>
    <property type="match status" value="1"/>
</dbReference>
<dbReference type="AlphaFoldDB" id="A0A8K1CTA4"/>
<dbReference type="InterPro" id="IPR052050">
    <property type="entry name" value="SecEffector_AnkRepeat"/>
</dbReference>
<gene>
    <name evidence="1" type="ORF">Poli38472_007903</name>
</gene>
<dbReference type="Pfam" id="PF12796">
    <property type="entry name" value="Ank_2"/>
    <property type="match status" value="3"/>
</dbReference>